<dbReference type="Pfam" id="PF00078">
    <property type="entry name" value="RVT_1"/>
    <property type="match status" value="1"/>
</dbReference>
<dbReference type="InterPro" id="IPR043502">
    <property type="entry name" value="DNA/RNA_pol_sf"/>
</dbReference>
<dbReference type="GO" id="GO:0071897">
    <property type="term" value="P:DNA biosynthetic process"/>
    <property type="evidence" value="ECO:0007669"/>
    <property type="project" value="UniProtKB-ARBA"/>
</dbReference>
<gene>
    <name evidence="2" type="ORF">g.45862</name>
</gene>
<evidence type="ECO:0000313" key="2">
    <source>
        <dbReference type="EMBL" id="JAS62962.1"/>
    </source>
</evidence>
<dbReference type="PROSITE" id="PS50878">
    <property type="entry name" value="RT_POL"/>
    <property type="match status" value="1"/>
</dbReference>
<accession>A0A1B6GKJ0</accession>
<dbReference type="PANTHER" id="PTHR33332">
    <property type="entry name" value="REVERSE TRANSCRIPTASE DOMAIN-CONTAINING PROTEIN"/>
    <property type="match status" value="1"/>
</dbReference>
<proteinExistence type="predicted"/>
<feature type="domain" description="Reverse transcriptase" evidence="1">
    <location>
        <begin position="1"/>
        <end position="195"/>
    </location>
</feature>
<organism evidence="2">
    <name type="scientific">Cuerna arida</name>
    <dbReference type="NCBI Taxonomy" id="1464854"/>
    <lineage>
        <taxon>Eukaryota</taxon>
        <taxon>Metazoa</taxon>
        <taxon>Ecdysozoa</taxon>
        <taxon>Arthropoda</taxon>
        <taxon>Hexapoda</taxon>
        <taxon>Insecta</taxon>
        <taxon>Pterygota</taxon>
        <taxon>Neoptera</taxon>
        <taxon>Paraneoptera</taxon>
        <taxon>Hemiptera</taxon>
        <taxon>Auchenorrhyncha</taxon>
        <taxon>Membracoidea</taxon>
        <taxon>Cicadellidae</taxon>
        <taxon>Cicadellinae</taxon>
        <taxon>Proconiini</taxon>
        <taxon>Cuerna</taxon>
    </lineage>
</organism>
<feature type="non-terminal residue" evidence="2">
    <location>
        <position position="1"/>
    </location>
</feature>
<name>A0A1B6GKJ0_9HEMI</name>
<dbReference type="EMBL" id="GECZ01006807">
    <property type="protein sequence ID" value="JAS62962.1"/>
    <property type="molecule type" value="Transcribed_RNA"/>
</dbReference>
<evidence type="ECO:0000259" key="1">
    <source>
        <dbReference type="PROSITE" id="PS50878"/>
    </source>
</evidence>
<dbReference type="AlphaFoldDB" id="A0A1B6GKJ0"/>
<dbReference type="InterPro" id="IPR000477">
    <property type="entry name" value="RT_dom"/>
</dbReference>
<dbReference type="SUPFAM" id="SSF56672">
    <property type="entry name" value="DNA/RNA polymerases"/>
    <property type="match status" value="1"/>
</dbReference>
<protein>
    <recommendedName>
        <fullName evidence="1">Reverse transcriptase domain-containing protein</fullName>
    </recommendedName>
</protein>
<sequence>SSQFGFRKNHNTIDAVQALVSDMINGLEHKHNTFFRSFDMSKAFDTVAHDVLVSKLFFYKFDNTLVKFFASYLHGRAQTVYLNDSFSCALPVHHGVPQGSVLGPTLFIMYINDLPANLTLTGSKCFLFADDLGMFVSEKTLVETKDNIDANTSLVLDWCNANKLMVNTGKTQDLEIRLGVSQKNVKHIKFLGVLVQSDLKWISHINNVASKVSKGIFLLRSLKDSVGPDVLLSLYYGHIHSHMTYGTSLWANSGQANKIFVLQKQALRVMCG</sequence>
<reference evidence="2" key="1">
    <citation type="submission" date="2015-11" db="EMBL/GenBank/DDBJ databases">
        <title>De novo transcriptome assembly of four potential Pierce s Disease insect vectors from Arizona vineyards.</title>
        <authorList>
            <person name="Tassone E.E."/>
        </authorList>
    </citation>
    <scope>NUCLEOTIDE SEQUENCE</scope>
</reference>
<feature type="non-terminal residue" evidence="2">
    <location>
        <position position="272"/>
    </location>
</feature>